<proteinExistence type="predicted"/>
<dbReference type="AlphaFoldDB" id="A0A918CZM9"/>
<organism evidence="1 2">
    <name type="scientific">Oceanobacillus indicireducens</name>
    <dbReference type="NCBI Taxonomy" id="1004261"/>
    <lineage>
        <taxon>Bacteria</taxon>
        <taxon>Bacillati</taxon>
        <taxon>Bacillota</taxon>
        <taxon>Bacilli</taxon>
        <taxon>Bacillales</taxon>
        <taxon>Bacillaceae</taxon>
        <taxon>Oceanobacillus</taxon>
    </lineage>
</organism>
<evidence type="ECO:0008006" key="3">
    <source>
        <dbReference type="Google" id="ProtNLM"/>
    </source>
</evidence>
<dbReference type="EMBL" id="BMOS01000003">
    <property type="protein sequence ID" value="GGN52078.1"/>
    <property type="molecule type" value="Genomic_DNA"/>
</dbReference>
<sequence length="54" mass="6178">MVDDIRIIIEALNLYANRKLDFVDTLLYAYHKVGHHKCLVDSKASIYVGVRSSL</sequence>
<evidence type="ECO:0000313" key="1">
    <source>
        <dbReference type="EMBL" id="GGN52078.1"/>
    </source>
</evidence>
<reference evidence="1" key="2">
    <citation type="submission" date="2020-09" db="EMBL/GenBank/DDBJ databases">
        <authorList>
            <person name="Sun Q."/>
            <person name="Ohkuma M."/>
        </authorList>
    </citation>
    <scope>NUCLEOTIDE SEQUENCE</scope>
    <source>
        <strain evidence="1">JCM 17251</strain>
    </source>
</reference>
<name>A0A918CZM9_9BACI</name>
<protein>
    <recommendedName>
        <fullName evidence="3">PIN domain-containing protein</fullName>
    </recommendedName>
</protein>
<comment type="caution">
    <text evidence="1">The sequence shown here is derived from an EMBL/GenBank/DDBJ whole genome shotgun (WGS) entry which is preliminary data.</text>
</comment>
<gene>
    <name evidence="1" type="ORF">GCM10007971_07290</name>
</gene>
<evidence type="ECO:0000313" key="2">
    <source>
        <dbReference type="Proteomes" id="UP000624041"/>
    </source>
</evidence>
<dbReference type="Proteomes" id="UP000624041">
    <property type="component" value="Unassembled WGS sequence"/>
</dbReference>
<accession>A0A918CZM9</accession>
<keyword evidence="2" id="KW-1185">Reference proteome</keyword>
<reference evidence="1" key="1">
    <citation type="journal article" date="2014" name="Int. J. Syst. Evol. Microbiol.">
        <title>Complete genome sequence of Corynebacterium casei LMG S-19264T (=DSM 44701T), isolated from a smear-ripened cheese.</title>
        <authorList>
            <consortium name="US DOE Joint Genome Institute (JGI-PGF)"/>
            <person name="Walter F."/>
            <person name="Albersmeier A."/>
            <person name="Kalinowski J."/>
            <person name="Ruckert C."/>
        </authorList>
    </citation>
    <scope>NUCLEOTIDE SEQUENCE</scope>
    <source>
        <strain evidence="1">JCM 17251</strain>
    </source>
</reference>